<feature type="active site" description="Proton donor/acceptor" evidence="3">
    <location>
        <position position="280"/>
    </location>
</feature>
<reference evidence="6" key="1">
    <citation type="submission" date="2020-11" db="EMBL/GenBank/DDBJ databases">
        <title>Bacterial whole genome sequence for Panacibacter sp. DH6.</title>
        <authorList>
            <person name="Le V."/>
            <person name="Ko S."/>
            <person name="Ahn C.-Y."/>
            <person name="Oh H.-M."/>
        </authorList>
    </citation>
    <scope>NUCLEOTIDE SEQUENCE</scope>
    <source>
        <strain evidence="6">DH6</strain>
    </source>
</reference>
<sequence length="304" mass="34421">MQRRKFMHQSLLAGAGVLAASTVNAGVNHKAEAAKPFKLNYAFHDGMFSNSAGSSFLDQIQYGYDMGFRAIEDNGFMDRPVDEQKKIGDKLARLGMSMGVFVVNFDHWPLHTSMTSGDKEWRKKFLDACKNAVECAKRCNAKWMTVVPGNYERKLPLDIQTANVIETLRPACEIFEPLGLVMVLEALSDTPDLFLRYTDQTFAICKAVNSPACKFLFDMYHMQRNEGNIINNLDLVWDEIGYLQIGDNPGRNEPFSGEMYYKNIFKHIYNKGYKGILGMEHGNSEKGKEGEAKLVKAYRDSDDF</sequence>
<dbReference type="Pfam" id="PF01261">
    <property type="entry name" value="AP_endonuc_2"/>
    <property type="match status" value="1"/>
</dbReference>
<comment type="similarity">
    <text evidence="2">Belongs to the hyi family.</text>
</comment>
<name>A0A931GZJ7_9BACT</name>
<accession>A0A931GZJ7</accession>
<protein>
    <submittedName>
        <fullName evidence="6">TIM barrel protein</fullName>
    </submittedName>
</protein>
<feature type="domain" description="Xylose isomerase-like TIM barrel" evidence="5">
    <location>
        <begin position="65"/>
        <end position="289"/>
    </location>
</feature>
<proteinExistence type="inferred from homology"/>
<evidence type="ECO:0000256" key="1">
    <source>
        <dbReference type="ARBA" id="ARBA00023235"/>
    </source>
</evidence>
<evidence type="ECO:0000313" key="6">
    <source>
        <dbReference type="EMBL" id="MBG9378266.1"/>
    </source>
</evidence>
<evidence type="ECO:0000256" key="3">
    <source>
        <dbReference type="PIRSR" id="PIRSR006241-50"/>
    </source>
</evidence>
<feature type="chain" id="PRO_5038078786" evidence="4">
    <location>
        <begin position="26"/>
        <end position="304"/>
    </location>
</feature>
<evidence type="ECO:0000259" key="5">
    <source>
        <dbReference type="Pfam" id="PF01261"/>
    </source>
</evidence>
<dbReference type="EMBL" id="JADWYR010000002">
    <property type="protein sequence ID" value="MBG9378266.1"/>
    <property type="molecule type" value="Genomic_DNA"/>
</dbReference>
<dbReference type="GO" id="GO:0016853">
    <property type="term" value="F:isomerase activity"/>
    <property type="evidence" value="ECO:0007669"/>
    <property type="project" value="UniProtKB-KW"/>
</dbReference>
<dbReference type="InterPro" id="IPR050417">
    <property type="entry name" value="Sugar_Epim/Isomerase"/>
</dbReference>
<gene>
    <name evidence="6" type="ORF">I5907_18655</name>
</gene>
<evidence type="ECO:0000256" key="2">
    <source>
        <dbReference type="PIRNR" id="PIRNR006241"/>
    </source>
</evidence>
<comment type="caution">
    <text evidence="6">The sequence shown here is derived from an EMBL/GenBank/DDBJ whole genome shotgun (WGS) entry which is preliminary data.</text>
</comment>
<dbReference type="PANTHER" id="PTHR43489">
    <property type="entry name" value="ISOMERASE"/>
    <property type="match status" value="1"/>
</dbReference>
<dbReference type="InterPro" id="IPR026040">
    <property type="entry name" value="HyI-like"/>
</dbReference>
<keyword evidence="1 2" id="KW-0413">Isomerase</keyword>
<dbReference type="Gene3D" id="3.20.20.150">
    <property type="entry name" value="Divalent-metal-dependent TIM barrel enzymes"/>
    <property type="match status" value="1"/>
</dbReference>
<feature type="active site" description="Proton donor/acceptor" evidence="3">
    <location>
        <position position="185"/>
    </location>
</feature>
<evidence type="ECO:0000313" key="7">
    <source>
        <dbReference type="Proteomes" id="UP000628448"/>
    </source>
</evidence>
<dbReference type="InterPro" id="IPR013022">
    <property type="entry name" value="Xyl_isomerase-like_TIM-brl"/>
</dbReference>
<keyword evidence="7" id="KW-1185">Reference proteome</keyword>
<organism evidence="6 7">
    <name type="scientific">Panacibacter microcysteis</name>
    <dbReference type="NCBI Taxonomy" id="2793269"/>
    <lineage>
        <taxon>Bacteria</taxon>
        <taxon>Pseudomonadati</taxon>
        <taxon>Bacteroidota</taxon>
        <taxon>Chitinophagia</taxon>
        <taxon>Chitinophagales</taxon>
        <taxon>Chitinophagaceae</taxon>
        <taxon>Panacibacter</taxon>
    </lineage>
</organism>
<keyword evidence="4" id="KW-0732">Signal</keyword>
<dbReference type="SUPFAM" id="SSF51658">
    <property type="entry name" value="Xylose isomerase-like"/>
    <property type="match status" value="1"/>
</dbReference>
<dbReference type="InterPro" id="IPR036237">
    <property type="entry name" value="Xyl_isomerase-like_sf"/>
</dbReference>
<dbReference type="PIRSF" id="PIRSF006241">
    <property type="entry name" value="HyI"/>
    <property type="match status" value="1"/>
</dbReference>
<evidence type="ECO:0000256" key="4">
    <source>
        <dbReference type="SAM" id="SignalP"/>
    </source>
</evidence>
<dbReference type="Proteomes" id="UP000628448">
    <property type="component" value="Unassembled WGS sequence"/>
</dbReference>
<dbReference type="AlphaFoldDB" id="A0A931GZJ7"/>
<dbReference type="RefSeq" id="WP_196992306.1">
    <property type="nucleotide sequence ID" value="NZ_JADWYR010000002.1"/>
</dbReference>
<feature type="signal peptide" evidence="4">
    <location>
        <begin position="1"/>
        <end position="25"/>
    </location>
</feature>